<evidence type="ECO:0000313" key="3">
    <source>
        <dbReference type="Proteomes" id="UP001501469"/>
    </source>
</evidence>
<keyword evidence="3" id="KW-1185">Reference proteome</keyword>
<evidence type="ECO:0000259" key="1">
    <source>
        <dbReference type="PROSITE" id="PS50075"/>
    </source>
</evidence>
<feature type="domain" description="Carrier" evidence="1">
    <location>
        <begin position="1"/>
        <end position="42"/>
    </location>
</feature>
<dbReference type="InterPro" id="IPR036736">
    <property type="entry name" value="ACP-like_sf"/>
</dbReference>
<comment type="caution">
    <text evidence="2">The sequence shown here is derived from an EMBL/GenBank/DDBJ whole genome shotgun (WGS) entry which is preliminary data.</text>
</comment>
<proteinExistence type="predicted"/>
<dbReference type="EMBL" id="BAABDK010000012">
    <property type="protein sequence ID" value="GAA4031989.1"/>
    <property type="molecule type" value="Genomic_DNA"/>
</dbReference>
<dbReference type="SUPFAM" id="SSF47336">
    <property type="entry name" value="ACP-like"/>
    <property type="match status" value="1"/>
</dbReference>
<gene>
    <name evidence="2" type="ORF">GCM10022409_15310</name>
</gene>
<accession>A0ABP7TVS5</accession>
<sequence>MGLDTVELIVNFEKHFGLVIPDRVAERIGTVGEMAAWLGQQLGTTGRRDSAARAAVATQLRALFSLPATLAAAVAEATPLLPLRPDPSAWKDSAAQLQAQHGLKLPGLPLVPSTPALGWLARLFGSDRLPPRPALSTSTLGELIDWTVALNFELLLPPPYHNQYDVEQAVIGLTCDQCGLSVEEVRLGSSFTNDLGLD</sequence>
<dbReference type="PROSITE" id="PS50075">
    <property type="entry name" value="CARRIER"/>
    <property type="match status" value="1"/>
</dbReference>
<evidence type="ECO:0000313" key="2">
    <source>
        <dbReference type="EMBL" id="GAA4031989.1"/>
    </source>
</evidence>
<dbReference type="Gene3D" id="1.10.1200.10">
    <property type="entry name" value="ACP-like"/>
    <property type="match status" value="1"/>
</dbReference>
<reference evidence="3" key="1">
    <citation type="journal article" date="2019" name="Int. J. Syst. Evol. Microbiol.">
        <title>The Global Catalogue of Microorganisms (GCM) 10K type strain sequencing project: providing services to taxonomists for standard genome sequencing and annotation.</title>
        <authorList>
            <consortium name="The Broad Institute Genomics Platform"/>
            <consortium name="The Broad Institute Genome Sequencing Center for Infectious Disease"/>
            <person name="Wu L."/>
            <person name="Ma J."/>
        </authorList>
    </citation>
    <scope>NUCLEOTIDE SEQUENCE [LARGE SCALE GENOMIC DNA]</scope>
    <source>
        <strain evidence="3">JCM 17225</strain>
    </source>
</reference>
<dbReference type="RefSeq" id="WP_345052438.1">
    <property type="nucleotide sequence ID" value="NZ_BAABDK010000012.1"/>
</dbReference>
<protein>
    <recommendedName>
        <fullName evidence="1">Carrier domain-containing protein</fullName>
    </recommendedName>
</protein>
<dbReference type="InterPro" id="IPR009081">
    <property type="entry name" value="PP-bd_ACP"/>
</dbReference>
<name>A0ABP7TVS5_9BACT</name>
<dbReference type="Proteomes" id="UP001501469">
    <property type="component" value="Unassembled WGS sequence"/>
</dbReference>
<organism evidence="2 3">
    <name type="scientific">Hymenobacter glaciei</name>
    <dbReference type="NCBI Taxonomy" id="877209"/>
    <lineage>
        <taxon>Bacteria</taxon>
        <taxon>Pseudomonadati</taxon>
        <taxon>Bacteroidota</taxon>
        <taxon>Cytophagia</taxon>
        <taxon>Cytophagales</taxon>
        <taxon>Hymenobacteraceae</taxon>
        <taxon>Hymenobacter</taxon>
    </lineage>
</organism>